<organism evidence="4 5">
    <name type="scientific">Candidatus Fimimonas gallinarum</name>
    <dbReference type="NCBI Taxonomy" id="2840821"/>
    <lineage>
        <taxon>Bacteria</taxon>
        <taxon>Pseudomonadati</taxon>
        <taxon>Myxococcota</taxon>
        <taxon>Myxococcia</taxon>
        <taxon>Myxococcales</taxon>
        <taxon>Cystobacterineae</taxon>
        <taxon>Myxococcaceae</taxon>
        <taxon>Myxococcaceae incertae sedis</taxon>
        <taxon>Candidatus Fimimonas</taxon>
    </lineage>
</organism>
<gene>
    <name evidence="3 4" type="primary">rbfA</name>
    <name evidence="4" type="ORF">IAC95_05330</name>
</gene>
<evidence type="ECO:0000256" key="1">
    <source>
        <dbReference type="ARBA" id="ARBA00022490"/>
    </source>
</evidence>
<evidence type="ECO:0000313" key="4">
    <source>
        <dbReference type="EMBL" id="HIR66281.1"/>
    </source>
</evidence>
<reference evidence="4" key="1">
    <citation type="submission" date="2020-10" db="EMBL/GenBank/DDBJ databases">
        <authorList>
            <person name="Gilroy R."/>
        </authorList>
    </citation>
    <scope>NUCLEOTIDE SEQUENCE</scope>
    <source>
        <strain evidence="4">CHK121-14286</strain>
    </source>
</reference>
<dbReference type="InterPro" id="IPR023799">
    <property type="entry name" value="RbfA_dom_sf"/>
</dbReference>
<dbReference type="SUPFAM" id="SSF89919">
    <property type="entry name" value="Ribosome-binding factor A, RbfA"/>
    <property type="match status" value="1"/>
</dbReference>
<dbReference type="InterPro" id="IPR020053">
    <property type="entry name" value="Ribosome-bd_factorA_CS"/>
</dbReference>
<comment type="subunit">
    <text evidence="3">Monomer. Binds 30S ribosomal subunits, but not 50S ribosomal subunits or 70S ribosomes.</text>
</comment>
<dbReference type="GO" id="GO:0030490">
    <property type="term" value="P:maturation of SSU-rRNA"/>
    <property type="evidence" value="ECO:0007669"/>
    <property type="project" value="UniProtKB-UniRule"/>
</dbReference>
<dbReference type="GO" id="GO:0043024">
    <property type="term" value="F:ribosomal small subunit binding"/>
    <property type="evidence" value="ECO:0007669"/>
    <property type="project" value="TreeGrafter"/>
</dbReference>
<accession>A0A9D1E4T2</accession>
<dbReference type="HAMAP" id="MF_00003">
    <property type="entry name" value="RbfA"/>
    <property type="match status" value="1"/>
</dbReference>
<dbReference type="Pfam" id="PF02033">
    <property type="entry name" value="RBFA"/>
    <property type="match status" value="1"/>
</dbReference>
<name>A0A9D1E4T2_9BACT</name>
<comment type="function">
    <text evidence="3">One of several proteins that assist in the late maturation steps of the functional core of the 30S ribosomal subunit. Associates with free 30S ribosomal subunits (but not with 30S subunits that are part of 70S ribosomes or polysomes). Required for efficient processing of 16S rRNA. May interact with the 5'-terminal helix region of 16S rRNA.</text>
</comment>
<dbReference type="GO" id="GO:0005829">
    <property type="term" value="C:cytosol"/>
    <property type="evidence" value="ECO:0007669"/>
    <property type="project" value="TreeGrafter"/>
</dbReference>
<dbReference type="PROSITE" id="PS01319">
    <property type="entry name" value="RBFA"/>
    <property type="match status" value="1"/>
</dbReference>
<dbReference type="NCBIfam" id="TIGR00082">
    <property type="entry name" value="rbfA"/>
    <property type="match status" value="1"/>
</dbReference>
<keyword evidence="1 3" id="KW-0963">Cytoplasm</keyword>
<dbReference type="PANTHER" id="PTHR33515:SF1">
    <property type="entry name" value="RIBOSOME-BINDING FACTOR A, CHLOROPLASTIC-RELATED"/>
    <property type="match status" value="1"/>
</dbReference>
<dbReference type="Proteomes" id="UP000824200">
    <property type="component" value="Unassembled WGS sequence"/>
</dbReference>
<reference evidence="4" key="2">
    <citation type="journal article" date="2021" name="PeerJ">
        <title>Extensive microbial diversity within the chicken gut microbiome revealed by metagenomics and culture.</title>
        <authorList>
            <person name="Gilroy R."/>
            <person name="Ravi A."/>
            <person name="Getino M."/>
            <person name="Pursley I."/>
            <person name="Horton D.L."/>
            <person name="Alikhan N.F."/>
            <person name="Baker D."/>
            <person name="Gharbi K."/>
            <person name="Hall N."/>
            <person name="Watson M."/>
            <person name="Adriaenssens E.M."/>
            <person name="Foster-Nyarko E."/>
            <person name="Jarju S."/>
            <person name="Secka A."/>
            <person name="Antonio M."/>
            <person name="Oren A."/>
            <person name="Chaudhuri R.R."/>
            <person name="La Ragione R."/>
            <person name="Hildebrand F."/>
            <person name="Pallen M.J."/>
        </authorList>
    </citation>
    <scope>NUCLEOTIDE SEQUENCE</scope>
    <source>
        <strain evidence="4">CHK121-14286</strain>
    </source>
</reference>
<dbReference type="EMBL" id="DVHL01000044">
    <property type="protein sequence ID" value="HIR66281.1"/>
    <property type="molecule type" value="Genomic_DNA"/>
</dbReference>
<proteinExistence type="inferred from homology"/>
<dbReference type="PANTHER" id="PTHR33515">
    <property type="entry name" value="RIBOSOME-BINDING FACTOR A, CHLOROPLASTIC-RELATED"/>
    <property type="match status" value="1"/>
</dbReference>
<dbReference type="AlphaFoldDB" id="A0A9D1E4T2"/>
<evidence type="ECO:0000256" key="2">
    <source>
        <dbReference type="ARBA" id="ARBA00022517"/>
    </source>
</evidence>
<comment type="caution">
    <text evidence="4">The sequence shown here is derived from an EMBL/GenBank/DDBJ whole genome shotgun (WGS) entry which is preliminary data.</text>
</comment>
<dbReference type="Gene3D" id="3.30.300.20">
    <property type="match status" value="1"/>
</dbReference>
<comment type="similarity">
    <text evidence="3">Belongs to the RbfA family.</text>
</comment>
<dbReference type="InterPro" id="IPR000238">
    <property type="entry name" value="RbfA"/>
</dbReference>
<comment type="subcellular location">
    <subcellularLocation>
        <location evidence="3">Cytoplasm</location>
    </subcellularLocation>
</comment>
<keyword evidence="2 3" id="KW-0690">Ribosome biogenesis</keyword>
<evidence type="ECO:0000256" key="3">
    <source>
        <dbReference type="HAMAP-Rule" id="MF_00003"/>
    </source>
</evidence>
<dbReference type="InterPro" id="IPR015946">
    <property type="entry name" value="KH_dom-like_a/b"/>
</dbReference>
<sequence>MSNRIEKLNSSFKRDIAELLTKKVKDPRITEMFTVLEVDCDKELSTAKVYISVFSADEQKAAQTFLAICESEPFIRREISRKMHIRKVPEFRFLPDTSMAYGQKIEEILNEINKKQNDD</sequence>
<evidence type="ECO:0000313" key="5">
    <source>
        <dbReference type="Proteomes" id="UP000824200"/>
    </source>
</evidence>
<protein>
    <recommendedName>
        <fullName evidence="3">Ribosome-binding factor A</fullName>
    </recommendedName>
</protein>